<dbReference type="EMBL" id="VOSL01000060">
    <property type="protein sequence ID" value="TXD33643.1"/>
    <property type="molecule type" value="Genomic_DNA"/>
</dbReference>
<dbReference type="SUPFAM" id="SSF53335">
    <property type="entry name" value="S-adenosyl-L-methionine-dependent methyltransferases"/>
    <property type="match status" value="1"/>
</dbReference>
<sequence length="387" mass="41353">MMSSTATQAVDATQLSAALDPHRRRSVARALSEVLTGKERVALVGWQAATYIGEAAGGASKVVVMLEDEAQCEQAKQAASTLGVAAKVEVVQGDLTDVVLETRADVAMYLPRSTWMMEGPDAAVLRNAALNVLKPGGRLIPWRVAQLMELASVPVSAGALEAWAARVGRPGEPVAILSESKHFLTTEFASAGPHEAGIDDTIFINALLGGTASGLRLSSMVELVPGVALVSSQQASSAILAPFKEDVRVEAGQTLSVHVRYQPGEGLATAKFSARLVESSREVGELPDDHNVVTEFKEKVAAMLREVDAMGRGSDLDRVVSYTRQPHGDVSRLTAMFWTVDDAFHKPLRELIEGVRRAGAEASGHTPEDEAIYQWMLEVYEGVRAEG</sequence>
<dbReference type="Gene3D" id="3.40.50.150">
    <property type="entry name" value="Vaccinia Virus protein VP39"/>
    <property type="match status" value="1"/>
</dbReference>
<name>A0A5C6X3N2_9DELT</name>
<proteinExistence type="predicted"/>
<reference evidence="1 2" key="1">
    <citation type="submission" date="2019-08" db="EMBL/GenBank/DDBJ databases">
        <title>Bradymonadales sp. TMQ2.</title>
        <authorList>
            <person name="Liang Q."/>
        </authorList>
    </citation>
    <scope>NUCLEOTIDE SEQUENCE [LARGE SCALE GENOMIC DNA]</scope>
    <source>
        <strain evidence="1 2">TMQ2</strain>
    </source>
</reference>
<evidence type="ECO:0000313" key="1">
    <source>
        <dbReference type="EMBL" id="TXD33643.1"/>
    </source>
</evidence>
<comment type="caution">
    <text evidence="1">The sequence shown here is derived from an EMBL/GenBank/DDBJ whole genome shotgun (WGS) entry which is preliminary data.</text>
</comment>
<gene>
    <name evidence="1" type="ORF">FRC96_15795</name>
</gene>
<organism evidence="1 2">
    <name type="scientific">Lujinxingia vulgaris</name>
    <dbReference type="NCBI Taxonomy" id="2600176"/>
    <lineage>
        <taxon>Bacteria</taxon>
        <taxon>Deltaproteobacteria</taxon>
        <taxon>Bradymonadales</taxon>
        <taxon>Lujinxingiaceae</taxon>
        <taxon>Lujinxingia</taxon>
    </lineage>
</organism>
<keyword evidence="1" id="KW-0489">Methyltransferase</keyword>
<protein>
    <submittedName>
        <fullName evidence="1">Class I SAM-dependent methyltransferase</fullName>
    </submittedName>
</protein>
<dbReference type="InterPro" id="IPR029063">
    <property type="entry name" value="SAM-dependent_MTases_sf"/>
</dbReference>
<evidence type="ECO:0000313" key="2">
    <source>
        <dbReference type="Proteomes" id="UP000321046"/>
    </source>
</evidence>
<accession>A0A5C6X3N2</accession>
<dbReference type="Proteomes" id="UP000321046">
    <property type="component" value="Unassembled WGS sequence"/>
</dbReference>
<dbReference type="AlphaFoldDB" id="A0A5C6X3N2"/>
<dbReference type="CDD" id="cd02440">
    <property type="entry name" value="AdoMet_MTases"/>
    <property type="match status" value="1"/>
</dbReference>
<dbReference type="GO" id="GO:0032259">
    <property type="term" value="P:methylation"/>
    <property type="evidence" value="ECO:0007669"/>
    <property type="project" value="UniProtKB-KW"/>
</dbReference>
<keyword evidence="1" id="KW-0808">Transferase</keyword>
<dbReference type="GO" id="GO:0008168">
    <property type="term" value="F:methyltransferase activity"/>
    <property type="evidence" value="ECO:0007669"/>
    <property type="project" value="UniProtKB-KW"/>
</dbReference>